<keyword evidence="5" id="KW-0804">Transcription</keyword>
<keyword evidence="8" id="KW-1185">Reference proteome</keyword>
<dbReference type="EMBL" id="SLZR01000039">
    <property type="protein sequence ID" value="TCS34792.1"/>
    <property type="molecule type" value="Genomic_DNA"/>
</dbReference>
<evidence type="ECO:0000256" key="5">
    <source>
        <dbReference type="ARBA" id="ARBA00023163"/>
    </source>
</evidence>
<evidence type="ECO:0000256" key="1">
    <source>
        <dbReference type="ARBA" id="ARBA00022741"/>
    </source>
</evidence>
<dbReference type="PROSITE" id="PS50045">
    <property type="entry name" value="SIGMA54_INTERACT_4"/>
    <property type="match status" value="1"/>
</dbReference>
<evidence type="ECO:0000256" key="2">
    <source>
        <dbReference type="ARBA" id="ARBA00022840"/>
    </source>
</evidence>
<name>A0A4R3HTE0_9GAMM</name>
<proteinExistence type="predicted"/>
<evidence type="ECO:0000256" key="3">
    <source>
        <dbReference type="ARBA" id="ARBA00023015"/>
    </source>
</evidence>
<protein>
    <submittedName>
        <fullName evidence="7">Regulatory Fis family protein</fullName>
    </submittedName>
</protein>
<evidence type="ECO:0000313" key="8">
    <source>
        <dbReference type="Proteomes" id="UP000295793"/>
    </source>
</evidence>
<gene>
    <name evidence="7" type="ORF">BCF53_1395</name>
</gene>
<dbReference type="Gene3D" id="1.10.10.60">
    <property type="entry name" value="Homeodomain-like"/>
    <property type="match status" value="1"/>
</dbReference>
<dbReference type="RefSeq" id="WP_132704297.1">
    <property type="nucleotide sequence ID" value="NZ_SLZR01000039.1"/>
</dbReference>
<dbReference type="SUPFAM" id="SSF52540">
    <property type="entry name" value="P-loop containing nucleoside triphosphate hydrolases"/>
    <property type="match status" value="1"/>
</dbReference>
<dbReference type="CDD" id="cd00009">
    <property type="entry name" value="AAA"/>
    <property type="match status" value="1"/>
</dbReference>
<evidence type="ECO:0000313" key="7">
    <source>
        <dbReference type="EMBL" id="TCS34792.1"/>
    </source>
</evidence>
<dbReference type="SUPFAM" id="SSF46689">
    <property type="entry name" value="Homeodomain-like"/>
    <property type="match status" value="1"/>
</dbReference>
<dbReference type="Pfam" id="PF02954">
    <property type="entry name" value="HTH_8"/>
    <property type="match status" value="1"/>
</dbReference>
<dbReference type="PROSITE" id="PS00676">
    <property type="entry name" value="SIGMA54_INTERACT_2"/>
    <property type="match status" value="1"/>
</dbReference>
<keyword evidence="3" id="KW-0805">Transcription regulation</keyword>
<keyword evidence="4" id="KW-0238">DNA-binding</keyword>
<keyword evidence="1" id="KW-0547">Nucleotide-binding</keyword>
<reference evidence="7 8" key="1">
    <citation type="submission" date="2019-03" db="EMBL/GenBank/DDBJ databases">
        <title>Genomic Encyclopedia of Archaeal and Bacterial Type Strains, Phase II (KMG-II): from individual species to whole genera.</title>
        <authorList>
            <person name="Goeker M."/>
        </authorList>
    </citation>
    <scope>NUCLEOTIDE SEQUENCE [LARGE SCALE GENOMIC DNA]</scope>
    <source>
        <strain evidence="7 8">DSM 15388</strain>
    </source>
</reference>
<dbReference type="OrthoDB" id="9804019at2"/>
<keyword evidence="2" id="KW-0067">ATP-binding</keyword>
<dbReference type="InterPro" id="IPR058031">
    <property type="entry name" value="AAA_lid_NorR"/>
</dbReference>
<dbReference type="Gene3D" id="1.10.8.60">
    <property type="match status" value="1"/>
</dbReference>
<dbReference type="PANTHER" id="PTHR32071">
    <property type="entry name" value="TRANSCRIPTIONAL REGULATORY PROTEIN"/>
    <property type="match status" value="1"/>
</dbReference>
<dbReference type="GO" id="GO:0006355">
    <property type="term" value="P:regulation of DNA-templated transcription"/>
    <property type="evidence" value="ECO:0007669"/>
    <property type="project" value="InterPro"/>
</dbReference>
<dbReference type="FunFam" id="3.40.50.300:FF:000006">
    <property type="entry name" value="DNA-binding transcriptional regulator NtrC"/>
    <property type="match status" value="1"/>
</dbReference>
<dbReference type="SMART" id="SM00382">
    <property type="entry name" value="AAA"/>
    <property type="match status" value="1"/>
</dbReference>
<dbReference type="GO" id="GO:0043565">
    <property type="term" value="F:sequence-specific DNA binding"/>
    <property type="evidence" value="ECO:0007669"/>
    <property type="project" value="InterPro"/>
</dbReference>
<dbReference type="Gene3D" id="3.40.50.300">
    <property type="entry name" value="P-loop containing nucleotide triphosphate hydrolases"/>
    <property type="match status" value="1"/>
</dbReference>
<dbReference type="InterPro" id="IPR009057">
    <property type="entry name" value="Homeodomain-like_sf"/>
</dbReference>
<dbReference type="InterPro" id="IPR002197">
    <property type="entry name" value="HTH_Fis"/>
</dbReference>
<evidence type="ECO:0000259" key="6">
    <source>
        <dbReference type="PROSITE" id="PS50045"/>
    </source>
</evidence>
<dbReference type="InterPro" id="IPR025943">
    <property type="entry name" value="Sigma_54_int_dom_ATP-bd_2"/>
</dbReference>
<dbReference type="GO" id="GO:0005524">
    <property type="term" value="F:ATP binding"/>
    <property type="evidence" value="ECO:0007669"/>
    <property type="project" value="UniProtKB-KW"/>
</dbReference>
<dbReference type="InterPro" id="IPR027417">
    <property type="entry name" value="P-loop_NTPase"/>
</dbReference>
<dbReference type="InterPro" id="IPR002078">
    <property type="entry name" value="Sigma_54_int"/>
</dbReference>
<comment type="caution">
    <text evidence="7">The sequence shown here is derived from an EMBL/GenBank/DDBJ whole genome shotgun (WGS) entry which is preliminary data.</text>
</comment>
<dbReference type="PANTHER" id="PTHR32071:SF117">
    <property type="entry name" value="PTS-DEPENDENT DIHYDROXYACETONE KINASE OPERON REGULATORY PROTEIN-RELATED"/>
    <property type="match status" value="1"/>
</dbReference>
<feature type="domain" description="Sigma-54 factor interaction" evidence="6">
    <location>
        <begin position="7"/>
        <end position="236"/>
    </location>
</feature>
<accession>A0A4R3HTE0</accession>
<dbReference type="AlphaFoldDB" id="A0A4R3HTE0"/>
<dbReference type="Proteomes" id="UP000295793">
    <property type="component" value="Unassembled WGS sequence"/>
</dbReference>
<evidence type="ECO:0000256" key="4">
    <source>
        <dbReference type="ARBA" id="ARBA00023125"/>
    </source>
</evidence>
<dbReference type="Pfam" id="PF00158">
    <property type="entry name" value="Sigma54_activat"/>
    <property type="match status" value="1"/>
</dbReference>
<dbReference type="InterPro" id="IPR003593">
    <property type="entry name" value="AAA+_ATPase"/>
</dbReference>
<sequence>MAQIKCIIGERTGLKNVIDRVNIVAPRDIPVLLHGETGCGKEVIAQLIHQKSSRSKEVFHRVNCGAISQKLIDSELFGHEKGAFTGAIKMHKGWFEQADKGTLFLDEIAELPVDAQVRLLRVLQDGTFTRVGGEKEQTTDVRVVAATHRNLPEMIGQKLFRDDLYYRLSSFPMVIPSLRERRQDIEPLAKYYIAKASELFGIKPLSLNSADLEHLKAYSWPGNIREFISVVNRAVLLSEITGKLEIIQAIGINSEPQPSEPRQEIDKIEISRDETLAAITKIHIEKIINECHGRIEGSFGAARRLGLNPSTLRSKIKKLNINR</sequence>
<organism evidence="7 8">
    <name type="scientific">Reinekea marinisedimentorum</name>
    <dbReference type="NCBI Taxonomy" id="230495"/>
    <lineage>
        <taxon>Bacteria</taxon>
        <taxon>Pseudomonadati</taxon>
        <taxon>Pseudomonadota</taxon>
        <taxon>Gammaproteobacteria</taxon>
        <taxon>Oceanospirillales</taxon>
        <taxon>Saccharospirillaceae</taxon>
        <taxon>Reinekea</taxon>
    </lineage>
</organism>
<dbReference type="Pfam" id="PF25601">
    <property type="entry name" value="AAA_lid_14"/>
    <property type="match status" value="1"/>
</dbReference>